<dbReference type="PANTHER" id="PTHR10270:SF161">
    <property type="entry name" value="SEX-DETERMINING REGION Y PROTEIN"/>
    <property type="match status" value="1"/>
</dbReference>
<dbReference type="EMBL" id="MU860013">
    <property type="protein sequence ID" value="KAK4242061.1"/>
    <property type="molecule type" value="Genomic_DNA"/>
</dbReference>
<evidence type="ECO:0000256" key="3">
    <source>
        <dbReference type="ARBA" id="ARBA00023163"/>
    </source>
</evidence>
<dbReference type="FunFam" id="1.10.30.10:FF:000041">
    <property type="entry name" value="HMG box family protein"/>
    <property type="match status" value="1"/>
</dbReference>
<keyword evidence="4" id="KW-0539">Nucleus</keyword>
<dbReference type="GO" id="GO:0001228">
    <property type="term" value="F:DNA-binding transcription activator activity, RNA polymerase II-specific"/>
    <property type="evidence" value="ECO:0007669"/>
    <property type="project" value="TreeGrafter"/>
</dbReference>
<dbReference type="InterPro" id="IPR050140">
    <property type="entry name" value="SRY-related_HMG-box_TF-like"/>
</dbReference>
<dbReference type="AlphaFoldDB" id="A0AAN7CH93"/>
<dbReference type="InterPro" id="IPR036910">
    <property type="entry name" value="HMG_box_dom_sf"/>
</dbReference>
<proteinExistence type="predicted"/>
<keyword evidence="2 4" id="KW-0238">DNA-binding</keyword>
<evidence type="ECO:0000313" key="7">
    <source>
        <dbReference type="Proteomes" id="UP001303760"/>
    </source>
</evidence>
<evidence type="ECO:0000313" key="6">
    <source>
        <dbReference type="EMBL" id="KAK4242061.1"/>
    </source>
</evidence>
<gene>
    <name evidence="6" type="ORF">C8A03DRAFT_40626</name>
</gene>
<dbReference type="GO" id="GO:0000978">
    <property type="term" value="F:RNA polymerase II cis-regulatory region sequence-specific DNA binding"/>
    <property type="evidence" value="ECO:0007669"/>
    <property type="project" value="TreeGrafter"/>
</dbReference>
<dbReference type="PROSITE" id="PS50118">
    <property type="entry name" value="HMG_BOX_2"/>
    <property type="match status" value="1"/>
</dbReference>
<keyword evidence="1" id="KW-0805">Transcription regulation</keyword>
<accession>A0AAN7CH93</accession>
<dbReference type="Gene3D" id="1.10.30.10">
    <property type="entry name" value="High mobility group box domain"/>
    <property type="match status" value="1"/>
</dbReference>
<dbReference type="InterPro" id="IPR009071">
    <property type="entry name" value="HMG_box_dom"/>
</dbReference>
<evidence type="ECO:0000256" key="2">
    <source>
        <dbReference type="ARBA" id="ARBA00023125"/>
    </source>
</evidence>
<evidence type="ECO:0000256" key="1">
    <source>
        <dbReference type="ARBA" id="ARBA00023015"/>
    </source>
</evidence>
<dbReference type="Proteomes" id="UP001303760">
    <property type="component" value="Unassembled WGS sequence"/>
</dbReference>
<evidence type="ECO:0000259" key="5">
    <source>
        <dbReference type="PROSITE" id="PS50118"/>
    </source>
</evidence>
<keyword evidence="3" id="KW-0804">Transcription</keyword>
<reference evidence="6" key="2">
    <citation type="submission" date="2023-05" db="EMBL/GenBank/DDBJ databases">
        <authorList>
            <consortium name="Lawrence Berkeley National Laboratory"/>
            <person name="Steindorff A."/>
            <person name="Hensen N."/>
            <person name="Bonometti L."/>
            <person name="Westerberg I."/>
            <person name="Brannstrom I.O."/>
            <person name="Guillou S."/>
            <person name="Cros-Aarteil S."/>
            <person name="Calhoun S."/>
            <person name="Haridas S."/>
            <person name="Kuo A."/>
            <person name="Mondo S."/>
            <person name="Pangilinan J."/>
            <person name="Riley R."/>
            <person name="Labutti K."/>
            <person name="Andreopoulos B."/>
            <person name="Lipzen A."/>
            <person name="Chen C."/>
            <person name="Yanf M."/>
            <person name="Daum C."/>
            <person name="Ng V."/>
            <person name="Clum A."/>
            <person name="Ohm R."/>
            <person name="Martin F."/>
            <person name="Silar P."/>
            <person name="Natvig D."/>
            <person name="Lalanne C."/>
            <person name="Gautier V."/>
            <person name="Ament-Velasquez S.L."/>
            <person name="Kruys A."/>
            <person name="Hutchinson M.I."/>
            <person name="Powell A.J."/>
            <person name="Barry K."/>
            <person name="Miller A.N."/>
            <person name="Grigoriev I.V."/>
            <person name="Debuchy R."/>
            <person name="Gladieux P."/>
            <person name="Thoren M.H."/>
            <person name="Johannesson H."/>
        </authorList>
    </citation>
    <scope>NUCLEOTIDE SEQUENCE</scope>
    <source>
        <strain evidence="6">CBS 532.94</strain>
    </source>
</reference>
<feature type="domain" description="HMG box" evidence="5">
    <location>
        <begin position="119"/>
        <end position="187"/>
    </location>
</feature>
<dbReference type="GO" id="GO:0030154">
    <property type="term" value="P:cell differentiation"/>
    <property type="evidence" value="ECO:0007669"/>
    <property type="project" value="TreeGrafter"/>
</dbReference>
<dbReference type="SUPFAM" id="SSF47095">
    <property type="entry name" value="HMG-box"/>
    <property type="match status" value="1"/>
</dbReference>
<sequence length="316" mass="36469">MATLVSSPMTPMMASVMAQKYWNHLAIQLGHWNKLKVIIMDDDMYQLMPIQAKIELAREMGNFLDEDVMYAQDADNDKVWILGPKKVIRPHLIVIDKIPIWDPKKRLAPESKKHKFDKIPRPPNAYILYRKDKHSEVKAQNPSLHNNEISVITGAMWKDESPEVREKYHKKATDIKTHLLAMHPGYRYNPRKPHEIPRRARRNTTVTQHTVIINGQPVVTHLTHSPFQHNAHRRPEVNNRNAGIVPTSDITRHVPGAQQFLPPVETPGWTPYHLMPSPVTQVNQAATFEQTLVDLVDNWDVQAELAQMYAELDDEE</sequence>
<dbReference type="SMART" id="SM00398">
    <property type="entry name" value="HMG"/>
    <property type="match status" value="1"/>
</dbReference>
<evidence type="ECO:0000256" key="4">
    <source>
        <dbReference type="PROSITE-ProRule" id="PRU00267"/>
    </source>
</evidence>
<dbReference type="GO" id="GO:0005634">
    <property type="term" value="C:nucleus"/>
    <property type="evidence" value="ECO:0007669"/>
    <property type="project" value="UniProtKB-UniRule"/>
</dbReference>
<organism evidence="6 7">
    <name type="scientific">Achaetomium macrosporum</name>
    <dbReference type="NCBI Taxonomy" id="79813"/>
    <lineage>
        <taxon>Eukaryota</taxon>
        <taxon>Fungi</taxon>
        <taxon>Dikarya</taxon>
        <taxon>Ascomycota</taxon>
        <taxon>Pezizomycotina</taxon>
        <taxon>Sordariomycetes</taxon>
        <taxon>Sordariomycetidae</taxon>
        <taxon>Sordariales</taxon>
        <taxon>Chaetomiaceae</taxon>
        <taxon>Achaetomium</taxon>
    </lineage>
</organism>
<dbReference type="PANTHER" id="PTHR10270">
    <property type="entry name" value="SOX TRANSCRIPTION FACTOR"/>
    <property type="match status" value="1"/>
</dbReference>
<name>A0AAN7CH93_9PEZI</name>
<comment type="caution">
    <text evidence="6">The sequence shown here is derived from an EMBL/GenBank/DDBJ whole genome shotgun (WGS) entry which is preliminary data.</text>
</comment>
<protein>
    <recommendedName>
        <fullName evidence="5">HMG box domain-containing protein</fullName>
    </recommendedName>
</protein>
<feature type="DNA-binding region" description="HMG box" evidence="4">
    <location>
        <begin position="119"/>
        <end position="187"/>
    </location>
</feature>
<keyword evidence="7" id="KW-1185">Reference proteome</keyword>
<reference evidence="6" key="1">
    <citation type="journal article" date="2023" name="Mol. Phylogenet. Evol.">
        <title>Genome-scale phylogeny and comparative genomics of the fungal order Sordariales.</title>
        <authorList>
            <person name="Hensen N."/>
            <person name="Bonometti L."/>
            <person name="Westerberg I."/>
            <person name="Brannstrom I.O."/>
            <person name="Guillou S."/>
            <person name="Cros-Aarteil S."/>
            <person name="Calhoun S."/>
            <person name="Haridas S."/>
            <person name="Kuo A."/>
            <person name="Mondo S."/>
            <person name="Pangilinan J."/>
            <person name="Riley R."/>
            <person name="LaButti K."/>
            <person name="Andreopoulos B."/>
            <person name="Lipzen A."/>
            <person name="Chen C."/>
            <person name="Yan M."/>
            <person name="Daum C."/>
            <person name="Ng V."/>
            <person name="Clum A."/>
            <person name="Steindorff A."/>
            <person name="Ohm R.A."/>
            <person name="Martin F."/>
            <person name="Silar P."/>
            <person name="Natvig D.O."/>
            <person name="Lalanne C."/>
            <person name="Gautier V."/>
            <person name="Ament-Velasquez S.L."/>
            <person name="Kruys A."/>
            <person name="Hutchinson M.I."/>
            <person name="Powell A.J."/>
            <person name="Barry K."/>
            <person name="Miller A.N."/>
            <person name="Grigoriev I.V."/>
            <person name="Debuchy R."/>
            <person name="Gladieux P."/>
            <person name="Hiltunen Thoren M."/>
            <person name="Johannesson H."/>
        </authorList>
    </citation>
    <scope>NUCLEOTIDE SEQUENCE</scope>
    <source>
        <strain evidence="6">CBS 532.94</strain>
    </source>
</reference>
<dbReference type="CDD" id="cd01389">
    <property type="entry name" value="HMG-box_ROX1-like"/>
    <property type="match status" value="1"/>
</dbReference>
<dbReference type="Pfam" id="PF00505">
    <property type="entry name" value="HMG_box"/>
    <property type="match status" value="1"/>
</dbReference>